<comment type="caution">
    <text evidence="1">The sequence shown here is derived from an EMBL/GenBank/DDBJ whole genome shotgun (WGS) entry which is preliminary data.</text>
</comment>
<dbReference type="Proteomes" id="UP000238045">
    <property type="component" value="Unassembled WGS sequence"/>
</dbReference>
<dbReference type="EMBL" id="PCQL01000006">
    <property type="protein sequence ID" value="PRC20484.1"/>
    <property type="molecule type" value="Genomic_DNA"/>
</dbReference>
<reference evidence="1 2" key="1">
    <citation type="submission" date="2017-09" db="EMBL/GenBank/DDBJ databases">
        <title>Genomic, metabolic, and phenotypic characteristics of bacterial isolates from the natural microbiome of the model nematode Caenorhabditis elegans.</title>
        <authorList>
            <person name="Zimmermann J."/>
            <person name="Obeng N."/>
            <person name="Yang W."/>
            <person name="Obeng O."/>
            <person name="Kissoyan K."/>
            <person name="Pees B."/>
            <person name="Dirksen P."/>
            <person name="Hoppner M."/>
            <person name="Franke A."/>
            <person name="Rosenstiel P."/>
            <person name="Leippe M."/>
            <person name="Dierking K."/>
            <person name="Kaleta C."/>
            <person name="Schulenburg H."/>
        </authorList>
    </citation>
    <scope>NUCLEOTIDE SEQUENCE [LARGE SCALE GENOMIC DNA]</scope>
    <source>
        <strain evidence="1 2">MYb117</strain>
    </source>
</reference>
<dbReference type="InterPro" id="IPR011990">
    <property type="entry name" value="TPR-like_helical_dom_sf"/>
</dbReference>
<dbReference type="SUPFAM" id="SSF81901">
    <property type="entry name" value="HCP-like"/>
    <property type="match status" value="1"/>
</dbReference>
<dbReference type="Gene3D" id="1.25.40.10">
    <property type="entry name" value="Tetratricopeptide repeat domain"/>
    <property type="match status" value="1"/>
</dbReference>
<evidence type="ECO:0000313" key="1">
    <source>
        <dbReference type="EMBL" id="PRC20484.1"/>
    </source>
</evidence>
<dbReference type="PROSITE" id="PS51257">
    <property type="entry name" value="PROKAR_LIPOPROTEIN"/>
    <property type="match status" value="1"/>
</dbReference>
<name>A0A2S9EVV2_9PSED</name>
<dbReference type="RefSeq" id="WP_105696093.1">
    <property type="nucleotide sequence ID" value="NZ_CP159260.1"/>
</dbReference>
<dbReference type="AlphaFoldDB" id="A0A2S9EVV2"/>
<proteinExistence type="predicted"/>
<accession>A0A2S9EVV2</accession>
<keyword evidence="2" id="KW-1185">Reference proteome</keyword>
<protein>
    <recommendedName>
        <fullName evidence="3">Sel1 repeat family protein</fullName>
    </recommendedName>
</protein>
<evidence type="ECO:0000313" key="2">
    <source>
        <dbReference type="Proteomes" id="UP000238045"/>
    </source>
</evidence>
<evidence type="ECO:0008006" key="3">
    <source>
        <dbReference type="Google" id="ProtNLM"/>
    </source>
</evidence>
<gene>
    <name evidence="1" type="ORF">CQZ99_07490</name>
</gene>
<sequence length="339" mass="38367">MKTSTLQLLSFTAILLSGCADKNKIFWDEQLNSTVPQLTPQEILPIPEPSKYCKPDMESYLIYGFGLNFFNEKKLSDAKSCLIMAAPQNNRAFCHLADMIKDDDTLAKNEKDKIVSNYISYSASNKDWCAEYNMYQHYTWGAWGAPKDKALGARWLRRSALRGYPHAQSRLLSHYRSEKNLPHVYAWSKITGDFENPSLTQELAAITQEQKAEGESLYLTLKENVHSKDVLLAEAIEENTASAAAAIQLNYPEVFEGTTPSDRYEITKKAITLTHDKSINLNTFSKVFSYVAISLHAKKQGLSTDILKNIEILKLLESDELTYPERLDRAKTIVSMATQ</sequence>
<organism evidence="1 2">
    <name type="scientific">Pseudomonas poae</name>
    <dbReference type="NCBI Taxonomy" id="200451"/>
    <lineage>
        <taxon>Bacteria</taxon>
        <taxon>Pseudomonadati</taxon>
        <taxon>Pseudomonadota</taxon>
        <taxon>Gammaproteobacteria</taxon>
        <taxon>Pseudomonadales</taxon>
        <taxon>Pseudomonadaceae</taxon>
        <taxon>Pseudomonas</taxon>
    </lineage>
</organism>